<sequence length="412" mass="44684">MKNSLAKKILLALSMVGPGLFLIGYNIGTGSITTMAKAGAEFGMSLFWTVVLSCIFTYILMVAYGQVTLVSGKTALYNIKTQIPFGKFIAIYIMLALIIGELLALMGIMGIVADLIQEGIRLIGSGLTVSTLLITLILSLGLFLLLWRGRYQMFEKILTGFVVFMGLCFLIVFFLVKPDISAIFKGLIPQIPNRPGTLGLIAAMVGTTCSAAVFIVRSIVLSEKGWSAEDLKLEKKDALVSAAMMLFLSGLIMAVAAGTLHLMGSRLTDTIEMIQLFHPLGGNTAALILILGITGAALSTIFPIILIAPWLICDYLQKPRDIRSPLFRILGLVGLLFGFTLQFIDKRPPAMMIFSQGFQAFILPAVTLPILYLINQKSVMGTHTAGVRMNAGIICVFLFAVLTSYFAILELF</sequence>
<keyword evidence="4" id="KW-0769">Symport</keyword>
<protein>
    <submittedName>
        <fullName evidence="8">Nramp family divalent metal transporter</fullName>
    </submittedName>
</protein>
<feature type="transmembrane region" description="Helical" evidence="7">
    <location>
        <begin position="284"/>
        <end position="313"/>
    </location>
</feature>
<evidence type="ECO:0000256" key="2">
    <source>
        <dbReference type="ARBA" id="ARBA00022448"/>
    </source>
</evidence>
<feature type="transmembrane region" description="Helical" evidence="7">
    <location>
        <begin position="350"/>
        <end position="374"/>
    </location>
</feature>
<accession>A0ABT8L4L1</accession>
<dbReference type="NCBIfam" id="NF037982">
    <property type="entry name" value="Nramp_1"/>
    <property type="match status" value="1"/>
</dbReference>
<feature type="transmembrane region" description="Helical" evidence="7">
    <location>
        <begin position="238"/>
        <end position="264"/>
    </location>
</feature>
<feature type="transmembrane region" description="Helical" evidence="7">
    <location>
        <begin position="119"/>
        <end position="145"/>
    </location>
</feature>
<dbReference type="PANTHER" id="PTHR11706">
    <property type="entry name" value="SOLUTE CARRIER PROTEIN FAMILY 11 MEMBER"/>
    <property type="match status" value="1"/>
</dbReference>
<dbReference type="InterPro" id="IPR001046">
    <property type="entry name" value="NRAMP_fam"/>
</dbReference>
<keyword evidence="3 7" id="KW-0812">Transmembrane</keyword>
<comment type="subcellular location">
    <subcellularLocation>
        <location evidence="1">Membrane</location>
        <topology evidence="1">Multi-pass membrane protein</topology>
    </subcellularLocation>
</comment>
<keyword evidence="9" id="KW-1185">Reference proteome</keyword>
<reference evidence="8" key="1">
    <citation type="submission" date="2023-06" db="EMBL/GenBank/DDBJ databases">
        <title>Genomic of Agaribacillus aureum.</title>
        <authorList>
            <person name="Wang G."/>
        </authorList>
    </citation>
    <scope>NUCLEOTIDE SEQUENCE</scope>
    <source>
        <strain evidence="8">BMA12</strain>
    </source>
</reference>
<dbReference type="Proteomes" id="UP001172083">
    <property type="component" value="Unassembled WGS sequence"/>
</dbReference>
<dbReference type="PANTHER" id="PTHR11706:SF33">
    <property type="entry name" value="NATURAL RESISTANCE-ASSOCIATED MACROPHAGE PROTEIN 2"/>
    <property type="match status" value="1"/>
</dbReference>
<dbReference type="Pfam" id="PF01566">
    <property type="entry name" value="Nramp"/>
    <property type="match status" value="1"/>
</dbReference>
<feature type="transmembrane region" description="Helical" evidence="7">
    <location>
        <begin position="386"/>
        <end position="408"/>
    </location>
</feature>
<keyword evidence="2" id="KW-0813">Transport</keyword>
<organism evidence="8 9">
    <name type="scientific">Agaribacillus aureus</name>
    <dbReference type="NCBI Taxonomy" id="3051825"/>
    <lineage>
        <taxon>Bacteria</taxon>
        <taxon>Pseudomonadati</taxon>
        <taxon>Bacteroidota</taxon>
        <taxon>Cytophagia</taxon>
        <taxon>Cytophagales</taxon>
        <taxon>Splendidivirgaceae</taxon>
        <taxon>Agaribacillus</taxon>
    </lineage>
</organism>
<dbReference type="EMBL" id="JAUJEB010000001">
    <property type="protein sequence ID" value="MDN5211745.1"/>
    <property type="molecule type" value="Genomic_DNA"/>
</dbReference>
<feature type="transmembrane region" description="Helical" evidence="7">
    <location>
        <begin position="88"/>
        <end position="113"/>
    </location>
</feature>
<evidence type="ECO:0000256" key="7">
    <source>
        <dbReference type="SAM" id="Phobius"/>
    </source>
</evidence>
<evidence type="ECO:0000256" key="3">
    <source>
        <dbReference type="ARBA" id="ARBA00022692"/>
    </source>
</evidence>
<evidence type="ECO:0000256" key="5">
    <source>
        <dbReference type="ARBA" id="ARBA00022989"/>
    </source>
</evidence>
<evidence type="ECO:0000313" key="9">
    <source>
        <dbReference type="Proteomes" id="UP001172083"/>
    </source>
</evidence>
<evidence type="ECO:0000256" key="6">
    <source>
        <dbReference type="ARBA" id="ARBA00023136"/>
    </source>
</evidence>
<feature type="transmembrane region" description="Helical" evidence="7">
    <location>
        <begin position="157"/>
        <end position="176"/>
    </location>
</feature>
<dbReference type="RefSeq" id="WP_346757074.1">
    <property type="nucleotide sequence ID" value="NZ_JAUJEB010000001.1"/>
</dbReference>
<feature type="transmembrane region" description="Helical" evidence="7">
    <location>
        <begin position="196"/>
        <end position="217"/>
    </location>
</feature>
<evidence type="ECO:0000256" key="1">
    <source>
        <dbReference type="ARBA" id="ARBA00004141"/>
    </source>
</evidence>
<feature type="transmembrane region" description="Helical" evidence="7">
    <location>
        <begin position="9"/>
        <end position="27"/>
    </location>
</feature>
<proteinExistence type="predicted"/>
<gene>
    <name evidence="8" type="ORF">QQ020_06775</name>
</gene>
<keyword evidence="5 7" id="KW-1133">Transmembrane helix</keyword>
<evidence type="ECO:0000313" key="8">
    <source>
        <dbReference type="EMBL" id="MDN5211745.1"/>
    </source>
</evidence>
<keyword evidence="6 7" id="KW-0472">Membrane</keyword>
<comment type="caution">
    <text evidence="8">The sequence shown here is derived from an EMBL/GenBank/DDBJ whole genome shotgun (WGS) entry which is preliminary data.</text>
</comment>
<name>A0ABT8L4L1_9BACT</name>
<feature type="transmembrane region" description="Helical" evidence="7">
    <location>
        <begin position="47"/>
        <end position="67"/>
    </location>
</feature>
<feature type="transmembrane region" description="Helical" evidence="7">
    <location>
        <begin position="325"/>
        <end position="344"/>
    </location>
</feature>
<evidence type="ECO:0000256" key="4">
    <source>
        <dbReference type="ARBA" id="ARBA00022847"/>
    </source>
</evidence>